<evidence type="ECO:0000313" key="3">
    <source>
        <dbReference type="EMBL" id="CAH2216952.1"/>
    </source>
</evidence>
<reference evidence="3" key="1">
    <citation type="submission" date="2022-03" db="EMBL/GenBank/DDBJ databases">
        <authorList>
            <person name="Lindestad O."/>
        </authorList>
    </citation>
    <scope>NUCLEOTIDE SEQUENCE</scope>
</reference>
<evidence type="ECO:0000313" key="4">
    <source>
        <dbReference type="Proteomes" id="UP000838756"/>
    </source>
</evidence>
<gene>
    <name evidence="3" type="primary">jg19717</name>
    <name evidence="3" type="ORF">PAEG_LOCUS4900</name>
</gene>
<sequence length="104" mass="11790">MENSKHGDITNDGINDHGSIHDDNVGFEQGLDPELEIEYEQLQLDYLKLQEEQIQCKQRMLILNRIGKKPSAQKFANRCILPDGRVVVRNFNDRPTTAGPRGSA</sequence>
<feature type="region of interest" description="Disordered" evidence="2">
    <location>
        <begin position="1"/>
        <end position="27"/>
    </location>
</feature>
<evidence type="ECO:0000256" key="1">
    <source>
        <dbReference type="SAM" id="Coils"/>
    </source>
</evidence>
<keyword evidence="4" id="KW-1185">Reference proteome</keyword>
<protein>
    <submittedName>
        <fullName evidence="3">Jg19717 protein</fullName>
    </submittedName>
</protein>
<dbReference type="Proteomes" id="UP000838756">
    <property type="component" value="Unassembled WGS sequence"/>
</dbReference>
<evidence type="ECO:0000256" key="2">
    <source>
        <dbReference type="SAM" id="MobiDB-lite"/>
    </source>
</evidence>
<name>A0A8S4QV41_9NEOP</name>
<dbReference type="EMBL" id="CAKXAJ010017593">
    <property type="protein sequence ID" value="CAH2216952.1"/>
    <property type="molecule type" value="Genomic_DNA"/>
</dbReference>
<keyword evidence="1" id="KW-0175">Coiled coil</keyword>
<proteinExistence type="predicted"/>
<feature type="compositionally biased region" description="Basic and acidic residues" evidence="2">
    <location>
        <begin position="1"/>
        <end position="24"/>
    </location>
</feature>
<dbReference type="AlphaFoldDB" id="A0A8S4QV41"/>
<accession>A0A8S4QV41</accession>
<dbReference type="OrthoDB" id="7464858at2759"/>
<comment type="caution">
    <text evidence="3">The sequence shown here is derived from an EMBL/GenBank/DDBJ whole genome shotgun (WGS) entry which is preliminary data.</text>
</comment>
<organism evidence="3 4">
    <name type="scientific">Pararge aegeria aegeria</name>
    <dbReference type="NCBI Taxonomy" id="348720"/>
    <lineage>
        <taxon>Eukaryota</taxon>
        <taxon>Metazoa</taxon>
        <taxon>Ecdysozoa</taxon>
        <taxon>Arthropoda</taxon>
        <taxon>Hexapoda</taxon>
        <taxon>Insecta</taxon>
        <taxon>Pterygota</taxon>
        <taxon>Neoptera</taxon>
        <taxon>Endopterygota</taxon>
        <taxon>Lepidoptera</taxon>
        <taxon>Glossata</taxon>
        <taxon>Ditrysia</taxon>
        <taxon>Papilionoidea</taxon>
        <taxon>Nymphalidae</taxon>
        <taxon>Satyrinae</taxon>
        <taxon>Satyrini</taxon>
        <taxon>Parargina</taxon>
        <taxon>Pararge</taxon>
    </lineage>
</organism>
<feature type="coiled-coil region" evidence="1">
    <location>
        <begin position="32"/>
        <end position="59"/>
    </location>
</feature>